<name>A0A2S3XCF8_PSEPU</name>
<protein>
    <submittedName>
        <fullName evidence="5">Porin</fullName>
    </submittedName>
</protein>
<organism evidence="5 6">
    <name type="scientific">Pseudomonas putida</name>
    <name type="common">Arthrobacter siderocapsulatus</name>
    <dbReference type="NCBI Taxonomy" id="303"/>
    <lineage>
        <taxon>Bacteria</taxon>
        <taxon>Pseudomonadati</taxon>
        <taxon>Pseudomonadota</taxon>
        <taxon>Gammaproteobacteria</taxon>
        <taxon>Pseudomonadales</taxon>
        <taxon>Pseudomonadaceae</taxon>
        <taxon>Pseudomonas</taxon>
    </lineage>
</organism>
<dbReference type="RefSeq" id="WP_103469101.1">
    <property type="nucleotide sequence ID" value="NZ_JADUCH010000011.1"/>
</dbReference>
<dbReference type="Gene3D" id="2.40.160.10">
    <property type="entry name" value="Porin"/>
    <property type="match status" value="1"/>
</dbReference>
<keyword evidence="2" id="KW-0813">Transport</keyword>
<dbReference type="InterPro" id="IPR023614">
    <property type="entry name" value="Porin_dom_sf"/>
</dbReference>
<keyword evidence="3 4" id="KW-0732">Signal</keyword>
<reference evidence="5 6" key="1">
    <citation type="submission" date="2016-08" db="EMBL/GenBank/DDBJ databases">
        <authorList>
            <person name="Seilhamer J.J."/>
        </authorList>
    </citation>
    <scope>NUCLEOTIDE SEQUENCE [LARGE SCALE GENOMIC DNA]</scope>
    <source>
        <strain evidence="5 6">KH-18-2</strain>
    </source>
</reference>
<accession>A0A2S3XCF8</accession>
<comment type="similarity">
    <text evidence="1">Belongs to the outer membrane porin (Opr) (TC 1.B.25) family.</text>
</comment>
<evidence type="ECO:0000256" key="2">
    <source>
        <dbReference type="ARBA" id="ARBA00022448"/>
    </source>
</evidence>
<dbReference type="GO" id="GO:0016020">
    <property type="term" value="C:membrane"/>
    <property type="evidence" value="ECO:0007669"/>
    <property type="project" value="InterPro"/>
</dbReference>
<proteinExistence type="inferred from homology"/>
<dbReference type="AlphaFoldDB" id="A0A2S3XCF8"/>
<dbReference type="PANTHER" id="PTHR34596:SF2">
    <property type="entry name" value="CHITOPORIN"/>
    <property type="match status" value="1"/>
</dbReference>
<dbReference type="GO" id="GO:0015288">
    <property type="term" value="F:porin activity"/>
    <property type="evidence" value="ECO:0007669"/>
    <property type="project" value="TreeGrafter"/>
</dbReference>
<evidence type="ECO:0000256" key="1">
    <source>
        <dbReference type="ARBA" id="ARBA00009075"/>
    </source>
</evidence>
<feature type="chain" id="PRO_5015459358" evidence="4">
    <location>
        <begin position="24"/>
        <end position="450"/>
    </location>
</feature>
<evidence type="ECO:0000313" key="5">
    <source>
        <dbReference type="EMBL" id="POG13306.1"/>
    </source>
</evidence>
<dbReference type="PANTHER" id="PTHR34596">
    <property type="entry name" value="CHITOPORIN"/>
    <property type="match status" value="1"/>
</dbReference>
<dbReference type="InterPro" id="IPR005318">
    <property type="entry name" value="OM_porin_bac"/>
</dbReference>
<gene>
    <name evidence="5" type="ORF">BGP82_02290</name>
</gene>
<evidence type="ECO:0000256" key="3">
    <source>
        <dbReference type="ARBA" id="ARBA00022729"/>
    </source>
</evidence>
<feature type="signal peptide" evidence="4">
    <location>
        <begin position="1"/>
        <end position="23"/>
    </location>
</feature>
<dbReference type="Pfam" id="PF03573">
    <property type="entry name" value="OprD"/>
    <property type="match status" value="1"/>
</dbReference>
<evidence type="ECO:0000313" key="6">
    <source>
        <dbReference type="Proteomes" id="UP000237378"/>
    </source>
</evidence>
<reference evidence="5 6" key="2">
    <citation type="submission" date="2018-03" db="EMBL/GenBank/DDBJ databases">
        <title>Draft genome of Pseudomonas putida strain KH-18-2.</title>
        <authorList>
            <person name="Yoshizawa S."/>
            <person name="Khan N.H."/>
            <person name="Nishimura M."/>
            <person name="Chiura H.X."/>
            <person name="Ogura Y."/>
            <person name="Hayashi T."/>
            <person name="Kogure K."/>
        </authorList>
    </citation>
    <scope>NUCLEOTIDE SEQUENCE [LARGE SCALE GENOMIC DNA]</scope>
    <source>
        <strain evidence="5 6">KH-18-2</strain>
    </source>
</reference>
<dbReference type="Proteomes" id="UP000237378">
    <property type="component" value="Unassembled WGS sequence"/>
</dbReference>
<evidence type="ECO:0000256" key="4">
    <source>
        <dbReference type="SAM" id="SignalP"/>
    </source>
</evidence>
<comment type="caution">
    <text evidence="5">The sequence shown here is derived from an EMBL/GenBank/DDBJ whole genome shotgun (WGS) entry which is preliminary data.</text>
</comment>
<sequence length="450" mass="49838">MPSRYSLLTIFSLCAPFVQVALAAPSADSEGFLEGSRLSLNLRNFYAVQRTSGTTLLSVKKPWGAETTRDRTTWVQAAMLNYSSGYTLGKIGFGLDASMFSAVTLERGHGAIANGADRVLVDSDGDAIPTWSRLAVADVKFKASKTEIKVGRMMVDNPMLRPKDNRALPSSFQGTAISSNEWDWLKIQAGSFDKAILRTGSRSEDLASYYGNRAIKGDRLNYLGATARVYPNLDVSLFGSRFENMWDQGYLGITHKLVSNEGYSLKTAFSYYHTQDQGEMRLGYIKNDAYSLAVTGSHAGHSLTLAWQQVMGDEYFDYVFESTSNYLANALFSDYNGPNEKSWQLRYDLDFAVFGVPGLALTLWHAKGWDIDGTHYNGDRNGHATGYNVRGLDGATHDENGLLLSYVVQSGPLQAWNFKTIVYNHRGSPGQIDGSYDEFRLVTTIPIKIF</sequence>
<dbReference type="EMBL" id="MING01000019">
    <property type="protein sequence ID" value="POG13306.1"/>
    <property type="molecule type" value="Genomic_DNA"/>
</dbReference>